<dbReference type="PANTHER" id="PTHR39344:SF1">
    <property type="entry name" value="UPF0182 PROTEIN SLL1060"/>
    <property type="match status" value="1"/>
</dbReference>
<keyword evidence="4" id="KW-0472">Membrane</keyword>
<dbReference type="RefSeq" id="WP_320384708.1">
    <property type="nucleotide sequence ID" value="NZ_JAROCA020000001.1"/>
</dbReference>
<evidence type="ECO:0000256" key="1">
    <source>
        <dbReference type="ARBA" id="ARBA00022475"/>
    </source>
</evidence>
<keyword evidence="2" id="KW-0812">Transmembrane</keyword>
<dbReference type="InterPro" id="IPR005372">
    <property type="entry name" value="UPF0182"/>
</dbReference>
<evidence type="ECO:0000256" key="3">
    <source>
        <dbReference type="ARBA" id="ARBA00022989"/>
    </source>
</evidence>
<comment type="caution">
    <text evidence="6">The sequence shown here is derived from an EMBL/GenBank/DDBJ whole genome shotgun (WGS) entry which is preliminary data.</text>
</comment>
<feature type="region of interest" description="Disordered" evidence="5">
    <location>
        <begin position="46"/>
        <end position="77"/>
    </location>
</feature>
<sequence>MYVEPVYIESSNETSLPEVKQVIVAYGDNIVMESTFEKSLEKILDMVDPNHESKTPEKKDKDGGKKEEEQVPSADAQQQLHEIAELFDDYQAAASEGDWEKAGKIMAELQTKLEKIK</sequence>
<keyword evidence="3" id="KW-1133">Transmembrane helix</keyword>
<organism evidence="6 7">
    <name type="scientific">Tigheibacillus jepli</name>
    <dbReference type="NCBI Taxonomy" id="3035914"/>
    <lineage>
        <taxon>Bacteria</taxon>
        <taxon>Bacillati</taxon>
        <taxon>Bacillota</taxon>
        <taxon>Bacilli</taxon>
        <taxon>Bacillales</taxon>
        <taxon>Bacillaceae</taxon>
        <taxon>Tigheibacillus</taxon>
    </lineage>
</organism>
<dbReference type="Proteomes" id="UP001228376">
    <property type="component" value="Unassembled WGS sequence"/>
</dbReference>
<protein>
    <submittedName>
        <fullName evidence="6">Uncharacterized protein</fullName>
    </submittedName>
</protein>
<evidence type="ECO:0000313" key="7">
    <source>
        <dbReference type="Proteomes" id="UP001228376"/>
    </source>
</evidence>
<feature type="compositionally biased region" description="Basic and acidic residues" evidence="5">
    <location>
        <begin position="46"/>
        <end position="69"/>
    </location>
</feature>
<gene>
    <name evidence="6" type="ORF">P5G51_012490</name>
</gene>
<keyword evidence="1" id="KW-1003">Cell membrane</keyword>
<dbReference type="PANTHER" id="PTHR39344">
    <property type="entry name" value="UPF0182 PROTEIN SLL1060"/>
    <property type="match status" value="1"/>
</dbReference>
<evidence type="ECO:0000313" key="6">
    <source>
        <dbReference type="EMBL" id="MDY0406101.1"/>
    </source>
</evidence>
<evidence type="ECO:0000256" key="4">
    <source>
        <dbReference type="ARBA" id="ARBA00023136"/>
    </source>
</evidence>
<evidence type="ECO:0000256" key="5">
    <source>
        <dbReference type="SAM" id="MobiDB-lite"/>
    </source>
</evidence>
<dbReference type="EMBL" id="JAROCA020000001">
    <property type="protein sequence ID" value="MDY0406101.1"/>
    <property type="molecule type" value="Genomic_DNA"/>
</dbReference>
<keyword evidence="7" id="KW-1185">Reference proteome</keyword>
<accession>A0ABU5CID1</accession>
<reference evidence="6 7" key="1">
    <citation type="submission" date="2023-10" db="EMBL/GenBank/DDBJ databases">
        <title>179-bfca-hs.</title>
        <authorList>
            <person name="Miliotis G."/>
            <person name="Sengupta P."/>
            <person name="Hameed A."/>
            <person name="Chuvochina M."/>
            <person name="Mcdonagh F."/>
            <person name="Simpson A.C."/>
            <person name="Singh N.K."/>
            <person name="Rekha P.D."/>
            <person name="Raman K."/>
            <person name="Hugenholtz P."/>
            <person name="Venkateswaran K."/>
        </authorList>
    </citation>
    <scope>NUCLEOTIDE SEQUENCE [LARGE SCALE GENOMIC DNA]</scope>
    <source>
        <strain evidence="6 7">179-BFC-A-HS</strain>
    </source>
</reference>
<proteinExistence type="predicted"/>
<evidence type="ECO:0000256" key="2">
    <source>
        <dbReference type="ARBA" id="ARBA00022692"/>
    </source>
</evidence>
<name>A0ABU5CID1_9BACI</name>